<evidence type="ECO:0000256" key="1">
    <source>
        <dbReference type="SAM" id="Coils"/>
    </source>
</evidence>
<protein>
    <submittedName>
        <fullName evidence="3">Uncharacterized protein</fullName>
    </submittedName>
</protein>
<feature type="compositionally biased region" description="Pro residues" evidence="2">
    <location>
        <begin position="448"/>
        <end position="458"/>
    </location>
</feature>
<reference evidence="3 4" key="1">
    <citation type="submission" date="2021-03" db="EMBL/GenBank/DDBJ databases">
        <title>Sequencing the genomes of 1000 actinobacteria strains.</title>
        <authorList>
            <person name="Klenk H.-P."/>
        </authorList>
    </citation>
    <scope>NUCLEOTIDE SEQUENCE [LARGE SCALE GENOMIC DNA]</scope>
    <source>
        <strain evidence="3 4">DSM 41480</strain>
    </source>
</reference>
<feature type="compositionally biased region" description="Basic and acidic residues" evidence="2">
    <location>
        <begin position="459"/>
        <end position="473"/>
    </location>
</feature>
<feature type="coiled-coil region" evidence="1">
    <location>
        <begin position="282"/>
        <end position="316"/>
    </location>
</feature>
<evidence type="ECO:0000313" key="3">
    <source>
        <dbReference type="EMBL" id="MBP2406934.1"/>
    </source>
</evidence>
<gene>
    <name evidence="3" type="ORF">JO379_006403</name>
</gene>
<dbReference type="Proteomes" id="UP001519291">
    <property type="component" value="Unassembled WGS sequence"/>
</dbReference>
<evidence type="ECO:0000313" key="4">
    <source>
        <dbReference type="Proteomes" id="UP001519291"/>
    </source>
</evidence>
<dbReference type="RefSeq" id="WP_209518268.1">
    <property type="nucleotide sequence ID" value="NZ_JAGIOH010000001.1"/>
</dbReference>
<feature type="compositionally biased region" description="Basic and acidic residues" evidence="2">
    <location>
        <begin position="425"/>
        <end position="439"/>
    </location>
</feature>
<keyword evidence="1" id="KW-0175">Coiled coil</keyword>
<name>A0ABS4YDR3_9ACTN</name>
<accession>A0ABS4YDR3</accession>
<sequence>MPAQMRGGRGPDGALLRLRDAMCALREAAGNPSYRRISEAVNQDNSLPATASHTTVGEILTGRSLTGSDTLHAVVLQLLRMSGERERPESEVWPEIKALWTQADQERRRPLPKSVQAFASTVRETVMNRLDADPDAVSRALRLRFPAAPATTVSPAALAAVARGARVPDRHEIDQLLALLPEGRGPTAEERQALMCSYFAALRDSDPTRYEEYLAEDERAARHAYTSSLEDEVRALRRELRETGQQAARGTALALRRKGDAERLQVELKRVRLHESTAQREAERLRTDLHAHIDRLRRLQDRVTSLQSELTTARVETSRAHALATLKEAEATVASAAGHLRPMAGPPAYDSPATYDPGGYGDFTGYGPSAVNSLEYAHPYGLGKYDVAWQVEWPSPAAAAPAPPQGTPRTAYGWALLGPLPSTAGRRDVSPGAGRELEKPPAVARAEPSPPAGPPPGEDPVREADSGRSDKGLLGRLQSMFQPGHGRHARRPHD</sequence>
<comment type="caution">
    <text evidence="3">The sequence shown here is derived from an EMBL/GenBank/DDBJ whole genome shotgun (WGS) entry which is preliminary data.</text>
</comment>
<evidence type="ECO:0000256" key="2">
    <source>
        <dbReference type="SAM" id="MobiDB-lite"/>
    </source>
</evidence>
<proteinExistence type="predicted"/>
<organism evidence="3 4">
    <name type="scientific">Streptomyces syringium</name>
    <dbReference type="NCBI Taxonomy" id="76729"/>
    <lineage>
        <taxon>Bacteria</taxon>
        <taxon>Bacillati</taxon>
        <taxon>Actinomycetota</taxon>
        <taxon>Actinomycetes</taxon>
        <taxon>Kitasatosporales</taxon>
        <taxon>Streptomycetaceae</taxon>
        <taxon>Streptomyces</taxon>
    </lineage>
</organism>
<feature type="region of interest" description="Disordered" evidence="2">
    <location>
        <begin position="423"/>
        <end position="494"/>
    </location>
</feature>
<dbReference type="EMBL" id="JAGIOH010000001">
    <property type="protein sequence ID" value="MBP2406934.1"/>
    <property type="molecule type" value="Genomic_DNA"/>
</dbReference>
<feature type="compositionally biased region" description="Basic residues" evidence="2">
    <location>
        <begin position="485"/>
        <end position="494"/>
    </location>
</feature>
<dbReference type="GeneID" id="91573242"/>
<keyword evidence="4" id="KW-1185">Reference proteome</keyword>